<dbReference type="Gene3D" id="1.25.10.10">
    <property type="entry name" value="Leucine-rich Repeat Variant"/>
    <property type="match status" value="1"/>
</dbReference>
<reference evidence="7 8" key="1">
    <citation type="submission" date="2024-09" db="EMBL/GenBank/DDBJ databases">
        <title>Itraconazole resistance in Madurella fahalii resulting from another homologue of gene encoding cytochrome P450 14-alpha sterol demethylase (CYP51).</title>
        <authorList>
            <person name="Yoshioka I."/>
            <person name="Fahal A.H."/>
            <person name="Kaneko S."/>
            <person name="Yaguchi T."/>
        </authorList>
    </citation>
    <scope>NUCLEOTIDE SEQUENCE [LARGE SCALE GENOMIC DNA]</scope>
    <source>
        <strain evidence="7 8">IFM 68171</strain>
    </source>
</reference>
<dbReference type="PANTHER" id="PTHR47102">
    <property type="entry name" value="PROTEIN BNI1"/>
    <property type="match status" value="1"/>
</dbReference>
<feature type="compositionally biased region" description="Basic and acidic residues" evidence="3">
    <location>
        <begin position="1530"/>
        <end position="1542"/>
    </location>
</feature>
<dbReference type="RefSeq" id="XP_070916064.1">
    <property type="nucleotide sequence ID" value="XM_071059963.1"/>
</dbReference>
<feature type="region of interest" description="Disordered" evidence="3">
    <location>
        <begin position="950"/>
        <end position="1111"/>
    </location>
</feature>
<dbReference type="Pfam" id="PF06371">
    <property type="entry name" value="Drf_GBD"/>
    <property type="match status" value="1"/>
</dbReference>
<organism evidence="7 8">
    <name type="scientific">Madurella fahalii</name>
    <dbReference type="NCBI Taxonomy" id="1157608"/>
    <lineage>
        <taxon>Eukaryota</taxon>
        <taxon>Fungi</taxon>
        <taxon>Dikarya</taxon>
        <taxon>Ascomycota</taxon>
        <taxon>Pezizomycotina</taxon>
        <taxon>Sordariomycetes</taxon>
        <taxon>Sordariomycetidae</taxon>
        <taxon>Sordariales</taxon>
        <taxon>Sordariales incertae sedis</taxon>
        <taxon>Madurella</taxon>
    </lineage>
</organism>
<dbReference type="InterPro" id="IPR014767">
    <property type="entry name" value="DAD_dom"/>
</dbReference>
<dbReference type="SUPFAM" id="SSF101447">
    <property type="entry name" value="Formin homology 2 domain (FH2 domain)"/>
    <property type="match status" value="1"/>
</dbReference>
<comment type="caution">
    <text evidence="7">The sequence shown here is derived from an EMBL/GenBank/DDBJ whole genome shotgun (WGS) entry which is preliminary data.</text>
</comment>
<evidence type="ECO:0000313" key="8">
    <source>
        <dbReference type="Proteomes" id="UP001628179"/>
    </source>
</evidence>
<comment type="similarity">
    <text evidence="1">Belongs to the formin homology family. BNI1 subfamily.</text>
</comment>
<evidence type="ECO:0000259" key="6">
    <source>
        <dbReference type="PROSITE" id="PS51444"/>
    </source>
</evidence>
<evidence type="ECO:0008006" key="9">
    <source>
        <dbReference type="Google" id="ProtNLM"/>
    </source>
</evidence>
<dbReference type="InterPro" id="IPR016024">
    <property type="entry name" value="ARM-type_fold"/>
</dbReference>
<feature type="region of interest" description="Disordered" evidence="3">
    <location>
        <begin position="1"/>
        <end position="69"/>
    </location>
</feature>
<dbReference type="EMBL" id="BAAFSV010000002">
    <property type="protein sequence ID" value="GAB1314333.1"/>
    <property type="molecule type" value="Genomic_DNA"/>
</dbReference>
<feature type="region of interest" description="Disordered" evidence="3">
    <location>
        <begin position="135"/>
        <end position="154"/>
    </location>
</feature>
<dbReference type="Pfam" id="PF02181">
    <property type="entry name" value="FH2"/>
    <property type="match status" value="1"/>
</dbReference>
<feature type="compositionally biased region" description="Polar residues" evidence="3">
    <location>
        <begin position="871"/>
        <end position="883"/>
    </location>
</feature>
<feature type="compositionally biased region" description="Polar residues" evidence="3">
    <location>
        <begin position="41"/>
        <end position="52"/>
    </location>
</feature>
<feature type="compositionally biased region" description="Basic and acidic residues" evidence="3">
    <location>
        <begin position="24"/>
        <end position="37"/>
    </location>
</feature>
<feature type="compositionally biased region" description="Pro residues" evidence="3">
    <location>
        <begin position="1001"/>
        <end position="1024"/>
    </location>
</feature>
<dbReference type="PANTHER" id="PTHR47102:SF2">
    <property type="entry name" value="PROTEIN BNI1"/>
    <property type="match status" value="1"/>
</dbReference>
<dbReference type="InterPro" id="IPR014768">
    <property type="entry name" value="GBD/FH3_dom"/>
</dbReference>
<dbReference type="InterPro" id="IPR051661">
    <property type="entry name" value="Actin_filament_regulator"/>
</dbReference>
<protein>
    <recommendedName>
        <fullName evidence="9">Cytokinesis protein sepA</fullName>
    </recommendedName>
</protein>
<dbReference type="SMART" id="SM01139">
    <property type="entry name" value="Drf_FH3"/>
    <property type="match status" value="1"/>
</dbReference>
<feature type="compositionally biased region" description="Basic residues" evidence="3">
    <location>
        <begin position="1587"/>
        <end position="1599"/>
    </location>
</feature>
<feature type="compositionally biased region" description="Pro residues" evidence="3">
    <location>
        <begin position="1032"/>
        <end position="1104"/>
    </location>
</feature>
<dbReference type="InterPro" id="IPR015425">
    <property type="entry name" value="FH2_Formin"/>
</dbReference>
<dbReference type="GeneID" id="98175286"/>
<keyword evidence="8" id="KW-1185">Reference proteome</keyword>
<dbReference type="PROSITE" id="PS51444">
    <property type="entry name" value="FH2"/>
    <property type="match status" value="1"/>
</dbReference>
<dbReference type="Gene3D" id="1.20.58.2220">
    <property type="entry name" value="Formin, FH2 domain"/>
    <property type="match status" value="1"/>
</dbReference>
<dbReference type="Gene3D" id="1.10.238.150">
    <property type="entry name" value="Formin, FH3 diaphanous domain"/>
    <property type="match status" value="1"/>
</dbReference>
<feature type="region of interest" description="Disordered" evidence="3">
    <location>
        <begin position="1529"/>
        <end position="1761"/>
    </location>
</feature>
<feature type="region of interest" description="Disordered" evidence="3">
    <location>
        <begin position="858"/>
        <end position="893"/>
    </location>
</feature>
<feature type="compositionally biased region" description="Polar residues" evidence="3">
    <location>
        <begin position="961"/>
        <end position="978"/>
    </location>
</feature>
<dbReference type="Gene3D" id="6.10.30.50">
    <property type="match status" value="1"/>
</dbReference>
<dbReference type="InterPro" id="IPR011989">
    <property type="entry name" value="ARM-like"/>
</dbReference>
<dbReference type="InterPro" id="IPR042201">
    <property type="entry name" value="FH2_Formin_sf"/>
</dbReference>
<dbReference type="SUPFAM" id="SSF48371">
    <property type="entry name" value="ARM repeat"/>
    <property type="match status" value="1"/>
</dbReference>
<gene>
    <name evidence="7" type="ORF">MFIFM68171_04543</name>
</gene>
<feature type="region of interest" description="Disordered" evidence="3">
    <location>
        <begin position="200"/>
        <end position="245"/>
    </location>
</feature>
<dbReference type="PROSITE" id="PS51232">
    <property type="entry name" value="GBD_FH3"/>
    <property type="match status" value="1"/>
</dbReference>
<feature type="coiled-coil region" evidence="2">
    <location>
        <begin position="1416"/>
        <end position="1443"/>
    </location>
</feature>
<evidence type="ECO:0000259" key="4">
    <source>
        <dbReference type="PROSITE" id="PS51231"/>
    </source>
</evidence>
<evidence type="ECO:0000256" key="1">
    <source>
        <dbReference type="ARBA" id="ARBA00037935"/>
    </source>
</evidence>
<feature type="compositionally biased region" description="Polar residues" evidence="3">
    <location>
        <begin position="1613"/>
        <end position="1622"/>
    </location>
</feature>
<feature type="region of interest" description="Disordered" evidence="3">
    <location>
        <begin position="1267"/>
        <end position="1288"/>
    </location>
</feature>
<feature type="region of interest" description="Disordered" evidence="3">
    <location>
        <begin position="161"/>
        <end position="180"/>
    </location>
</feature>
<dbReference type="Pfam" id="PF06367">
    <property type="entry name" value="Drf_FH3"/>
    <property type="match status" value="1"/>
</dbReference>
<dbReference type="InterPro" id="IPR010473">
    <property type="entry name" value="GTPase-bd"/>
</dbReference>
<dbReference type="Proteomes" id="UP001628179">
    <property type="component" value="Unassembled WGS sequence"/>
</dbReference>
<dbReference type="PROSITE" id="PS51231">
    <property type="entry name" value="DAD"/>
    <property type="match status" value="1"/>
</dbReference>
<evidence type="ECO:0000259" key="5">
    <source>
        <dbReference type="PROSITE" id="PS51232"/>
    </source>
</evidence>
<proteinExistence type="inferred from homology"/>
<name>A0ABQ0G989_9PEZI</name>
<evidence type="ECO:0000313" key="7">
    <source>
        <dbReference type="EMBL" id="GAB1314333.1"/>
    </source>
</evidence>
<feature type="compositionally biased region" description="Basic and acidic residues" evidence="3">
    <location>
        <begin position="1276"/>
        <end position="1288"/>
    </location>
</feature>
<sequence>MSSYDKSRASASGKASSFFHRSKNKADKKNAGDDGRHLAANNDNTSGSVSSRTSRHQRESSVISIDRPSSAESGINMMAGVMTTIPYESVSADHRSPLPVDYLPQGDQMPVRREPLPHQLNKATSDFHQYPSFDHVSTPYLSGPRPPPGAYNITMASTGRQAQYQQWGPPRDSSLAGSHSSRYNSYMTSAGRSSADNLSVLSATPSAPSPTSSYLSPHSPRDGHRLTKFPSGYQTSEGFQLPKPDDDGVIEQMFLALMQKRGWHNLPDQAKRQMVAYPAQKKWTLIYQDALTEWQGEQKRRNTAKVGQYSNVDLSQLPDEEGSPEWYVRKVMENSLDTKGFGSLEVNLRTQQIGWVKRFIECQGQVALTNVLMKLNRRGAMGQAQDAGKGDKNLDREYDIVKCLKALMNNKFGADDALAHQQVLVALATCLISPRLTTRKLVSEVLTFLCHWSDGKGHVKVIEAMDVAKNQQGENGRFDAWMRLVEVTVDGRGKMGSLVGASDEVRSGGIGMENLLMEYAVATLILINMLIDAPEKDLQLRVHIRAQFTACGIKRILTKMESFQYELIDKQIERFRTNEAIDYEDMLERENSSIKDSVDGEVRDLNDPVQIVDAIQQRLKGSKTQDYFISALQHLLLIRDNDGEERLRMFQLVDSMLSYVAMDRRLPDMDLKQSLNFTVQSLLDKLHTDSEARQAFDEATESRQIAEAAMAERDELREKLALGADGLVAKLQKQIDEQARFIEAQRRLTEGLKSELESMQTLRAKEAQRYELETRELYLMLRDAQDVAASNAAKGSKLGDEDPARMQGILDREKLMERLQMQLERQKTVYKLEGRVWGEAIGPSDRLRALREEMDGFGDSGLSAGAPPRDFTNSMLGSVQRSTRIPRKPVSSRIEQADDILEEEAEDTVEDDEGIVYEKPRLVEIKRPVMDPKQAAGMFNELQDKVKRFDASDSEGEGVTTGPSHPSLESQFPVTPSDTEPPKIKVTDTSPRVPAPTTAGGPPPPPPPPPLPGYIPGAPPPVAPSAPGQVPGGPPPPPPPPPPPLPGKLPGAPPPATGGPPPPPPPPPPPMPGKLSGAPPPPPPPPPLPGAKGMPPPPPPPMPGPGAMSGHFLSRQQDFTQAPSLGLSIARPKKKLKALHWEKVDSPVATHWAAHTPSAEEREEKYLELSRKGILDEVEKLFMAKEIKQIGQGTAKKDDKKQIISNDLRKAFEIALAKYSQYSVEKVVQMIIHCDKEVLDNPVVMDFLQKEEICNIPDNTAKLMAPYSKDWTGPEANKENREQDPSELTRQDQIYLQTAFELHHYWKSRMRALALTRSFEADYDEITEKMRQVVNVSESLRDSVSLMNILGLILDIGNYMNDANKQARGFKLSSLARLGMVKDDKNQSTLADLVERIVRHQYPEWGNFADDIAGVLTAQKINIEQLQADAKKYIDNVRNVQMSLDSGNLADPKKFHPQDRVAQVVQRCMKDARRKAEQMQVYLEEMVRTYNDIMAFYGEDPTDENARRDFFSKLALFITDWKKSHTKNVQLEEQRRKNEASMKRKNALKAAQATEGMPVSPTSTGAMDSLLEKLRAAAPQARDQRDRRRRARLKDRHQVRIASGQKMPDLGSEASTQGQAQSEAGGLQLDQNPGSEVTDEDGKTSKTDLLSPTAAKDADAAAAAAAAAGAGGEEDDVAQRAALLLQGMRSGADGTDDPADAEKRENLRRSRRQTADEERRMRRRRREMAQSSASNGDVSGKEDGPGGGGAEVPPTPSAEEFAAAVAAAGVEAVSPTAGENVNGAS</sequence>
<feature type="domain" description="DAD" evidence="4">
    <location>
        <begin position="1560"/>
        <end position="1592"/>
    </location>
</feature>
<feature type="compositionally biased region" description="Basic and acidic residues" evidence="3">
    <location>
        <begin position="1700"/>
        <end position="1720"/>
    </location>
</feature>
<feature type="domain" description="FH2" evidence="6">
    <location>
        <begin position="1126"/>
        <end position="1547"/>
    </location>
</feature>
<evidence type="ECO:0000256" key="3">
    <source>
        <dbReference type="SAM" id="MobiDB-lite"/>
    </source>
</evidence>
<dbReference type="SMART" id="SM01140">
    <property type="entry name" value="Drf_GBD"/>
    <property type="match status" value="1"/>
</dbReference>
<evidence type="ECO:0000256" key="2">
    <source>
        <dbReference type="SAM" id="Coils"/>
    </source>
</evidence>
<feature type="domain" description="GBD/FH3" evidence="5">
    <location>
        <begin position="242"/>
        <end position="668"/>
    </location>
</feature>
<dbReference type="InterPro" id="IPR010472">
    <property type="entry name" value="FH3_dom"/>
</dbReference>
<feature type="compositionally biased region" description="Low complexity" evidence="3">
    <location>
        <begin position="200"/>
        <end position="217"/>
    </location>
</feature>
<dbReference type="SMART" id="SM00498">
    <property type="entry name" value="FH2"/>
    <property type="match status" value="1"/>
</dbReference>
<keyword evidence="2" id="KW-0175">Coiled coil</keyword>
<accession>A0ABQ0G989</accession>